<organism evidence="2 3">
    <name type="scientific">Sphingomonas sinipercae</name>
    <dbReference type="NCBI Taxonomy" id="2714944"/>
    <lineage>
        <taxon>Bacteria</taxon>
        <taxon>Pseudomonadati</taxon>
        <taxon>Pseudomonadota</taxon>
        <taxon>Alphaproteobacteria</taxon>
        <taxon>Sphingomonadales</taxon>
        <taxon>Sphingomonadaceae</taxon>
        <taxon>Sphingomonas</taxon>
    </lineage>
</organism>
<protein>
    <submittedName>
        <fullName evidence="2">DUF4112 domain-containing protein</fullName>
    </submittedName>
</protein>
<dbReference type="InterPro" id="IPR025187">
    <property type="entry name" value="DUF4112"/>
</dbReference>
<dbReference type="AlphaFoldDB" id="A0A6G7ZQW6"/>
<keyword evidence="3" id="KW-1185">Reference proteome</keyword>
<dbReference type="PANTHER" id="PTHR35519">
    <property type="entry name" value="MEMBRANE PROTEINS"/>
    <property type="match status" value="1"/>
</dbReference>
<dbReference type="EMBL" id="CP049871">
    <property type="protein sequence ID" value="QIL03319.1"/>
    <property type="molecule type" value="Genomic_DNA"/>
</dbReference>
<evidence type="ECO:0000313" key="2">
    <source>
        <dbReference type="EMBL" id="QIL03319.1"/>
    </source>
</evidence>
<reference evidence="2 3" key="1">
    <citation type="submission" date="2020-03" db="EMBL/GenBank/DDBJ databases">
        <title>Sphingomonas sp. nov., isolated from fish.</title>
        <authorList>
            <person name="Hyun D.-W."/>
            <person name="Bae J.-W."/>
        </authorList>
    </citation>
    <scope>NUCLEOTIDE SEQUENCE [LARGE SCALE GENOMIC DNA]</scope>
    <source>
        <strain evidence="2 3">HDW15C</strain>
    </source>
</reference>
<proteinExistence type="predicted"/>
<dbReference type="Proteomes" id="UP000502502">
    <property type="component" value="Chromosome"/>
</dbReference>
<keyword evidence="1" id="KW-0812">Transmembrane</keyword>
<keyword evidence="1" id="KW-0472">Membrane</keyword>
<feature type="transmembrane region" description="Helical" evidence="1">
    <location>
        <begin position="18"/>
        <end position="40"/>
    </location>
</feature>
<name>A0A6G7ZQW6_9SPHN</name>
<dbReference type="PANTHER" id="PTHR35519:SF2">
    <property type="entry name" value="PH DOMAIN PROTEIN"/>
    <property type="match status" value="1"/>
</dbReference>
<dbReference type="Pfam" id="PF13430">
    <property type="entry name" value="DUF4112"/>
    <property type="match status" value="1"/>
</dbReference>
<evidence type="ECO:0000313" key="3">
    <source>
        <dbReference type="Proteomes" id="UP000502502"/>
    </source>
</evidence>
<gene>
    <name evidence="2" type="ORF">G7078_05890</name>
</gene>
<evidence type="ECO:0000256" key="1">
    <source>
        <dbReference type="SAM" id="Phobius"/>
    </source>
</evidence>
<accession>A0A6G7ZQW6</accession>
<keyword evidence="1" id="KW-1133">Transmembrane helix</keyword>
<dbReference type="KEGG" id="ssin:G7078_05890"/>
<feature type="transmembrane region" description="Helical" evidence="1">
    <location>
        <begin position="60"/>
        <end position="79"/>
    </location>
</feature>
<sequence length="110" mass="11964">MERLVVVPGINRPVGLDVILDFVPFAGPTAAAAIGAYLAWEARNLGMSKWQMSRMAGNIGVDWALGMIPLVGAIPDFFFRSNSRNLRIIRRHLDKHHPSGAVVEGSVTTP</sequence>